<protein>
    <submittedName>
        <fullName evidence="1">Uncharacterized protein</fullName>
    </submittedName>
</protein>
<gene>
    <name evidence="1" type="ORF">GCM10007854_19690</name>
</gene>
<evidence type="ECO:0000313" key="2">
    <source>
        <dbReference type="Proteomes" id="UP001161390"/>
    </source>
</evidence>
<proteinExistence type="predicted"/>
<organism evidence="1 2">
    <name type="scientific">Algimonas porphyrae</name>
    <dbReference type="NCBI Taxonomy" id="1128113"/>
    <lineage>
        <taxon>Bacteria</taxon>
        <taxon>Pseudomonadati</taxon>
        <taxon>Pseudomonadota</taxon>
        <taxon>Alphaproteobacteria</taxon>
        <taxon>Maricaulales</taxon>
        <taxon>Robiginitomaculaceae</taxon>
        <taxon>Algimonas</taxon>
    </lineage>
</organism>
<comment type="caution">
    <text evidence="1">The sequence shown here is derived from an EMBL/GenBank/DDBJ whole genome shotgun (WGS) entry which is preliminary data.</text>
</comment>
<reference evidence="1" key="2">
    <citation type="submission" date="2023-01" db="EMBL/GenBank/DDBJ databases">
        <title>Draft genome sequence of Algimonas porphyrae strain NBRC 108216.</title>
        <authorList>
            <person name="Sun Q."/>
            <person name="Mori K."/>
        </authorList>
    </citation>
    <scope>NUCLEOTIDE SEQUENCE</scope>
    <source>
        <strain evidence="1">NBRC 108216</strain>
    </source>
</reference>
<evidence type="ECO:0000313" key="1">
    <source>
        <dbReference type="EMBL" id="GLQ21014.1"/>
    </source>
</evidence>
<keyword evidence="2" id="KW-1185">Reference proteome</keyword>
<accession>A0ABQ5V2T4</accession>
<sequence>MHGRLATLRGAGGPEWRRHRIRRRSVIRVRESLQAVADAPFSDPDVMRMGPKA</sequence>
<reference evidence="1" key="1">
    <citation type="journal article" date="2014" name="Int. J. Syst. Evol. Microbiol.">
        <title>Complete genome of a new Firmicutes species belonging to the dominant human colonic microbiota ('Ruminococcus bicirculans') reveals two chromosomes and a selective capacity to utilize plant glucans.</title>
        <authorList>
            <consortium name="NISC Comparative Sequencing Program"/>
            <person name="Wegmann U."/>
            <person name="Louis P."/>
            <person name="Goesmann A."/>
            <person name="Henrissat B."/>
            <person name="Duncan S.H."/>
            <person name="Flint H.J."/>
        </authorList>
    </citation>
    <scope>NUCLEOTIDE SEQUENCE</scope>
    <source>
        <strain evidence="1">NBRC 108216</strain>
    </source>
</reference>
<name>A0ABQ5V2T4_9PROT</name>
<dbReference type="EMBL" id="BSNJ01000004">
    <property type="protein sequence ID" value="GLQ21014.1"/>
    <property type="molecule type" value="Genomic_DNA"/>
</dbReference>
<dbReference type="Proteomes" id="UP001161390">
    <property type="component" value="Unassembled WGS sequence"/>
</dbReference>